<gene>
    <name evidence="3" type="ORF">KJB30_13420</name>
</gene>
<dbReference type="PANTHER" id="PTHR33755:SF5">
    <property type="entry name" value="TYPE II TOXIN-ANTITOXIN SYSTEM RELE_PARE FAMILY TOXIN"/>
    <property type="match status" value="1"/>
</dbReference>
<evidence type="ECO:0000313" key="3">
    <source>
        <dbReference type="EMBL" id="MBT1072790.1"/>
    </source>
</evidence>
<proteinExistence type="inferred from homology"/>
<organism evidence="3 4">
    <name type="scientific">Pelotalea chapellei</name>
    <dbReference type="NCBI Taxonomy" id="44671"/>
    <lineage>
        <taxon>Bacteria</taxon>
        <taxon>Pseudomonadati</taxon>
        <taxon>Thermodesulfobacteriota</taxon>
        <taxon>Desulfuromonadia</taxon>
        <taxon>Geobacterales</taxon>
        <taxon>Geobacteraceae</taxon>
        <taxon>Pelotalea</taxon>
    </lineage>
</organism>
<keyword evidence="2" id="KW-1277">Toxin-antitoxin system</keyword>
<dbReference type="InterPro" id="IPR035093">
    <property type="entry name" value="RelE/ParE_toxin_dom_sf"/>
</dbReference>
<evidence type="ECO:0000313" key="4">
    <source>
        <dbReference type="Proteomes" id="UP000784128"/>
    </source>
</evidence>
<dbReference type="PANTHER" id="PTHR33755">
    <property type="entry name" value="TOXIN PARE1-RELATED"/>
    <property type="match status" value="1"/>
</dbReference>
<protein>
    <submittedName>
        <fullName evidence="3">Type II toxin-antitoxin system RelE/ParE family toxin</fullName>
    </submittedName>
</protein>
<dbReference type="Gene3D" id="3.30.2310.20">
    <property type="entry name" value="RelE-like"/>
    <property type="match status" value="1"/>
</dbReference>
<evidence type="ECO:0000256" key="2">
    <source>
        <dbReference type="ARBA" id="ARBA00022649"/>
    </source>
</evidence>
<dbReference type="EMBL" id="JAHDYS010000013">
    <property type="protein sequence ID" value="MBT1072790.1"/>
    <property type="molecule type" value="Genomic_DNA"/>
</dbReference>
<keyword evidence="4" id="KW-1185">Reference proteome</keyword>
<dbReference type="InterPro" id="IPR051803">
    <property type="entry name" value="TA_system_RelE-like_toxin"/>
</dbReference>
<dbReference type="InterPro" id="IPR007712">
    <property type="entry name" value="RelE/ParE_toxin"/>
</dbReference>
<evidence type="ECO:0000256" key="1">
    <source>
        <dbReference type="ARBA" id="ARBA00006226"/>
    </source>
</evidence>
<accession>A0ABS5UAW0</accession>
<dbReference type="RefSeq" id="WP_214300151.1">
    <property type="nucleotide sequence ID" value="NZ_JAHDYS010000013.1"/>
</dbReference>
<comment type="similarity">
    <text evidence="1">Belongs to the RelE toxin family.</text>
</comment>
<dbReference type="Pfam" id="PF05016">
    <property type="entry name" value="ParE_toxin"/>
    <property type="match status" value="1"/>
</dbReference>
<comment type="caution">
    <text evidence="3">The sequence shown here is derived from an EMBL/GenBank/DDBJ whole genome shotgun (WGS) entry which is preliminary data.</text>
</comment>
<dbReference type="Proteomes" id="UP000784128">
    <property type="component" value="Unassembled WGS sequence"/>
</dbReference>
<reference evidence="3 4" key="1">
    <citation type="submission" date="2021-05" db="EMBL/GenBank/DDBJ databases">
        <title>The draft genome of Geobacter chapellei DSM 13688.</title>
        <authorList>
            <person name="Xu Z."/>
            <person name="Masuda Y."/>
            <person name="Itoh H."/>
            <person name="Senoo K."/>
        </authorList>
    </citation>
    <scope>NUCLEOTIDE SEQUENCE [LARGE SCALE GENOMIC DNA]</scope>
    <source>
        <strain evidence="3 4">DSM 13688</strain>
    </source>
</reference>
<sequence>MVRRTVIEFAESAVGDLEDILAWYADQQIPEVGKRLVREVVSQVERLADFPESGRIVPEFGLTKLREIIYPPFRIVYRIEAAHIWIIRVWRSERLLKLPGNLE</sequence>
<name>A0ABS5UAW0_9BACT</name>